<accession>A0A2T6BQ57</accession>
<keyword evidence="3" id="KW-1185">Reference proteome</keyword>
<dbReference type="EMBL" id="QBKS01000001">
    <property type="protein sequence ID" value="PTX58097.1"/>
    <property type="molecule type" value="Genomic_DNA"/>
</dbReference>
<evidence type="ECO:0000259" key="1">
    <source>
        <dbReference type="Pfam" id="PF01370"/>
    </source>
</evidence>
<feature type="domain" description="NAD-dependent epimerase/dehydratase" evidence="1">
    <location>
        <begin position="45"/>
        <end position="154"/>
    </location>
</feature>
<dbReference type="AlphaFoldDB" id="A0A2T6BQ57"/>
<dbReference type="SUPFAM" id="SSF51735">
    <property type="entry name" value="NAD(P)-binding Rossmann-fold domains"/>
    <property type="match status" value="1"/>
</dbReference>
<proteinExistence type="predicted"/>
<dbReference type="RefSeq" id="WP_107846138.1">
    <property type="nucleotide sequence ID" value="NZ_QBKS01000001.1"/>
</dbReference>
<dbReference type="Gene3D" id="3.40.50.720">
    <property type="entry name" value="NAD(P)-binding Rossmann-like Domain"/>
    <property type="match status" value="1"/>
</dbReference>
<reference evidence="2 3" key="1">
    <citation type="submission" date="2018-04" db="EMBL/GenBank/DDBJ databases">
        <title>Genomic Encyclopedia of Archaeal and Bacterial Type Strains, Phase II (KMG-II): from individual species to whole genera.</title>
        <authorList>
            <person name="Goeker M."/>
        </authorList>
    </citation>
    <scope>NUCLEOTIDE SEQUENCE [LARGE SCALE GENOMIC DNA]</scope>
    <source>
        <strain evidence="2 3">DSM 100977</strain>
    </source>
</reference>
<dbReference type="Proteomes" id="UP000243978">
    <property type="component" value="Unassembled WGS sequence"/>
</dbReference>
<gene>
    <name evidence="2" type="ORF">C8N43_2773</name>
</gene>
<dbReference type="Pfam" id="PF01370">
    <property type="entry name" value="Epimerase"/>
    <property type="match status" value="1"/>
</dbReference>
<evidence type="ECO:0000313" key="2">
    <source>
        <dbReference type="EMBL" id="PTX58097.1"/>
    </source>
</evidence>
<dbReference type="InterPro" id="IPR001509">
    <property type="entry name" value="Epimerase_deHydtase"/>
</dbReference>
<sequence>MGASSRVGSMIARVWRAGAFPVLTQARRGPCDLVWDPLADGTAPLEAFCAKQGRLSAIVSFVGATPGGSGEMSQTAALASCLLKAAKACGISRVLLASSSAVYGPGQNLTEAHPLLGSSDYARAKIDMENVAAGYRTPALNVCCLRIGNVAGADALLGPSGHHRYIDRYADGGGPMRSYIGLKSLARTLEALLGHTEPLPYFLNVATAPPVAMEELAEHRGLDWEWREAAPHTGHLQRITLDVSRLRAYVGDGVLKADAQSLVSELDGLDDTH</sequence>
<dbReference type="OrthoDB" id="7687386at2"/>
<comment type="caution">
    <text evidence="2">The sequence shown here is derived from an EMBL/GenBank/DDBJ whole genome shotgun (WGS) entry which is preliminary data.</text>
</comment>
<dbReference type="InterPro" id="IPR036291">
    <property type="entry name" value="NAD(P)-bd_dom_sf"/>
</dbReference>
<organism evidence="2 3">
    <name type="scientific">Litoreibacter ponti</name>
    <dbReference type="NCBI Taxonomy" id="1510457"/>
    <lineage>
        <taxon>Bacteria</taxon>
        <taxon>Pseudomonadati</taxon>
        <taxon>Pseudomonadota</taxon>
        <taxon>Alphaproteobacteria</taxon>
        <taxon>Rhodobacterales</taxon>
        <taxon>Roseobacteraceae</taxon>
        <taxon>Litoreibacter</taxon>
    </lineage>
</organism>
<evidence type="ECO:0000313" key="3">
    <source>
        <dbReference type="Proteomes" id="UP000243978"/>
    </source>
</evidence>
<name>A0A2T6BQ57_9RHOB</name>
<protein>
    <submittedName>
        <fullName evidence="2">Nucleoside-diphosphate-sugar epimerase</fullName>
    </submittedName>
</protein>